<dbReference type="InterPro" id="IPR031390">
    <property type="entry name" value="OFCC1"/>
</dbReference>
<gene>
    <name evidence="3" type="ORF">TGARI_263100B</name>
</gene>
<feature type="non-terminal residue" evidence="3">
    <location>
        <position position="1"/>
    </location>
</feature>
<evidence type="ECO:0008006" key="5">
    <source>
        <dbReference type="Google" id="ProtNLM"/>
    </source>
</evidence>
<feature type="transmembrane region" description="Helical" evidence="2">
    <location>
        <begin position="154"/>
        <end position="180"/>
    </location>
</feature>
<evidence type="ECO:0000256" key="2">
    <source>
        <dbReference type="SAM" id="Phobius"/>
    </source>
</evidence>
<organism evidence="3 4">
    <name type="scientific">Toxoplasma gondii ARI</name>
    <dbReference type="NCBI Taxonomy" id="1074872"/>
    <lineage>
        <taxon>Eukaryota</taxon>
        <taxon>Sar</taxon>
        <taxon>Alveolata</taxon>
        <taxon>Apicomplexa</taxon>
        <taxon>Conoidasida</taxon>
        <taxon>Coccidia</taxon>
        <taxon>Eucoccidiorida</taxon>
        <taxon>Eimeriorina</taxon>
        <taxon>Sarcocystidae</taxon>
        <taxon>Toxoplasma</taxon>
    </lineage>
</organism>
<feature type="transmembrane region" description="Helical" evidence="2">
    <location>
        <begin position="6"/>
        <end position="26"/>
    </location>
</feature>
<name>A0A139XPM5_TOXGO</name>
<dbReference type="PANTHER" id="PTHR33862:SF3">
    <property type="entry name" value="OROFACIAL CLEFT 1 CANDIDATE GENE 1 PROTEIN"/>
    <property type="match status" value="1"/>
</dbReference>
<evidence type="ECO:0000313" key="4">
    <source>
        <dbReference type="Proteomes" id="UP000074247"/>
    </source>
</evidence>
<protein>
    <recommendedName>
        <fullName evidence="5">Transmembrane protein</fullName>
    </recommendedName>
</protein>
<dbReference type="AlphaFoldDB" id="A0A139XPM5"/>
<keyword evidence="2" id="KW-1133">Transmembrane helix</keyword>
<dbReference type="VEuPathDB" id="ToxoDB:TGARI_263100B"/>
<feature type="transmembrane region" description="Helical" evidence="2">
    <location>
        <begin position="108"/>
        <end position="134"/>
    </location>
</feature>
<dbReference type="Proteomes" id="UP000074247">
    <property type="component" value="Unassembled WGS sequence"/>
</dbReference>
<keyword evidence="2" id="KW-0472">Membrane</keyword>
<proteinExistence type="predicted"/>
<accession>A0A139XPM5</accession>
<reference evidence="3 4" key="1">
    <citation type="journal article" date="2016" name="Nat. Commun.">
        <title>Local admixture of amplified and diversified secreted pathogenesis determinants shapes mosaic Toxoplasma gondii genomes.</title>
        <authorList>
            <person name="Lorenzi H."/>
            <person name="Khan A."/>
            <person name="Behnke M.S."/>
            <person name="Namasivayam S."/>
            <person name="Swapna L.S."/>
            <person name="Hadjithomas M."/>
            <person name="Karamycheva S."/>
            <person name="Pinney D."/>
            <person name="Brunk B.P."/>
            <person name="Ajioka J.W."/>
            <person name="Ajzenberg D."/>
            <person name="Boothroyd J.C."/>
            <person name="Boyle J.P."/>
            <person name="Darde M.L."/>
            <person name="Diaz-Miranda M.A."/>
            <person name="Dubey J.P."/>
            <person name="Fritz H.M."/>
            <person name="Gennari S.M."/>
            <person name="Gregory B.D."/>
            <person name="Kim K."/>
            <person name="Saeij J.P."/>
            <person name="Su C."/>
            <person name="White M.W."/>
            <person name="Zhu X.Q."/>
            <person name="Howe D.K."/>
            <person name="Rosenthal B.M."/>
            <person name="Grigg M.E."/>
            <person name="Parkinson J."/>
            <person name="Liu L."/>
            <person name="Kissinger J.C."/>
            <person name="Roos D.S."/>
            <person name="Sibley L.D."/>
        </authorList>
    </citation>
    <scope>NUCLEOTIDE SEQUENCE [LARGE SCALE GENOMIC DNA]</scope>
    <source>
        <strain evidence="3 4">ARI</strain>
    </source>
</reference>
<keyword evidence="2" id="KW-0812">Transmembrane</keyword>
<comment type="caution">
    <text evidence="3">The sequence shown here is derived from an EMBL/GenBank/DDBJ whole genome shotgun (WGS) entry which is preliminary data.</text>
</comment>
<feature type="region of interest" description="Disordered" evidence="1">
    <location>
        <begin position="249"/>
        <end position="289"/>
    </location>
</feature>
<feature type="transmembrane region" description="Helical" evidence="2">
    <location>
        <begin position="74"/>
        <end position="96"/>
    </location>
</feature>
<dbReference type="EMBL" id="AGQS02005391">
    <property type="protein sequence ID" value="KYF40746.1"/>
    <property type="molecule type" value="Genomic_DNA"/>
</dbReference>
<evidence type="ECO:0000256" key="1">
    <source>
        <dbReference type="SAM" id="MobiDB-lite"/>
    </source>
</evidence>
<sequence length="289" mass="32816">VRLTVSCGISFSGLCSFAAILFLLAFWVRIFIHYFGQWLLLSAFRVPVYQLDVSFVIVYVRYVQDLLTADKEVAVVLAGPLTAYFVFLLMSFLLALSQHSFGRLPSLVYRFVPAYGLAVILAPEVNFAIDVIAGHSSGDAFKLYHLYQLREGNGIVGIIFTFLLYAAFTAVALLTFYFYVTQIHRSGRVRDMHRRLTADELDFFIPLDSEVSARYLKWVCFTAAQFRGAEGETRTTQVTEFLGEHRRRKKTKTKAEEGARQFAVNAEAQREPRRPLFAVKESGKTFSSH</sequence>
<evidence type="ECO:0000313" key="3">
    <source>
        <dbReference type="EMBL" id="KYF40746.1"/>
    </source>
</evidence>
<dbReference type="PANTHER" id="PTHR33862">
    <property type="entry name" value="OROFACIAL CLEFT 1 CANDIDATE GENE 1 PROTEIN"/>
    <property type="match status" value="1"/>
</dbReference>